<organism evidence="1 2">
    <name type="scientific">Protopolystoma xenopodis</name>
    <dbReference type="NCBI Taxonomy" id="117903"/>
    <lineage>
        <taxon>Eukaryota</taxon>
        <taxon>Metazoa</taxon>
        <taxon>Spiralia</taxon>
        <taxon>Lophotrochozoa</taxon>
        <taxon>Platyhelminthes</taxon>
        <taxon>Monogenea</taxon>
        <taxon>Polyopisthocotylea</taxon>
        <taxon>Polystomatidea</taxon>
        <taxon>Polystomatidae</taxon>
        <taxon>Protopolystoma</taxon>
    </lineage>
</organism>
<dbReference type="Proteomes" id="UP000784294">
    <property type="component" value="Unassembled WGS sequence"/>
</dbReference>
<protein>
    <submittedName>
        <fullName evidence="1">Uncharacterized protein</fullName>
    </submittedName>
</protein>
<dbReference type="EMBL" id="CAAALY010039871">
    <property type="protein sequence ID" value="VEL19063.1"/>
    <property type="molecule type" value="Genomic_DNA"/>
</dbReference>
<keyword evidence="2" id="KW-1185">Reference proteome</keyword>
<evidence type="ECO:0000313" key="1">
    <source>
        <dbReference type="EMBL" id="VEL19063.1"/>
    </source>
</evidence>
<accession>A0A3S4ZT17</accession>
<sequence>MYHYRSYRCPSATACLTADGKIGRGGNSGKKKQSSGLQVQEVKVSVADQAALAAAVVQQQQQQAAQVQSGSANMNSLFSFGLISPSTATSLGSLEAAAAAGAVYQIQPGSSAAVQLQHHLQQQQQAAAVAAFQQQPATQAAYHAQPQLIFQPHPHAQLIQQQHLQQQTSGTVVVTSAAPLFGVAAPATAAISH</sequence>
<gene>
    <name evidence="1" type="ORF">PXEA_LOCUS12503</name>
</gene>
<name>A0A3S4ZT17_9PLAT</name>
<reference evidence="1" key="1">
    <citation type="submission" date="2018-11" db="EMBL/GenBank/DDBJ databases">
        <authorList>
            <consortium name="Pathogen Informatics"/>
        </authorList>
    </citation>
    <scope>NUCLEOTIDE SEQUENCE</scope>
</reference>
<comment type="caution">
    <text evidence="1">The sequence shown here is derived from an EMBL/GenBank/DDBJ whole genome shotgun (WGS) entry which is preliminary data.</text>
</comment>
<evidence type="ECO:0000313" key="2">
    <source>
        <dbReference type="Proteomes" id="UP000784294"/>
    </source>
</evidence>
<dbReference type="AlphaFoldDB" id="A0A3S4ZT17"/>
<proteinExistence type="predicted"/>